<dbReference type="Proteomes" id="UP000269396">
    <property type="component" value="Unassembled WGS sequence"/>
</dbReference>
<sequence>MLKDHEPKLNQHCQQLYKLCQKSEFLQENVKTQHNESSN</sequence>
<dbReference type="AlphaFoldDB" id="A0A3P8BF36"/>
<reference evidence="1 2" key="1">
    <citation type="submission" date="2018-11" db="EMBL/GenBank/DDBJ databases">
        <authorList>
            <consortium name="Pathogen Informatics"/>
        </authorList>
    </citation>
    <scope>NUCLEOTIDE SEQUENCE [LARGE SCALE GENOMIC DNA]</scope>
    <source>
        <strain>Denwood</strain>
        <strain evidence="2">Zambia</strain>
    </source>
</reference>
<accession>A0A3P8BF36</accession>
<dbReference type="EMBL" id="UZAL01000411">
    <property type="protein sequence ID" value="VDO70522.1"/>
    <property type="molecule type" value="Genomic_DNA"/>
</dbReference>
<proteinExistence type="predicted"/>
<protein>
    <submittedName>
        <fullName evidence="1">Uncharacterized protein</fullName>
    </submittedName>
</protein>
<evidence type="ECO:0000313" key="2">
    <source>
        <dbReference type="Proteomes" id="UP000269396"/>
    </source>
</evidence>
<name>A0A3P8BF36_9TREM</name>
<gene>
    <name evidence="1" type="ORF">SMTD_LOCUS466</name>
</gene>
<organism evidence="1 2">
    <name type="scientific">Schistosoma mattheei</name>
    <dbReference type="NCBI Taxonomy" id="31246"/>
    <lineage>
        <taxon>Eukaryota</taxon>
        <taxon>Metazoa</taxon>
        <taxon>Spiralia</taxon>
        <taxon>Lophotrochozoa</taxon>
        <taxon>Platyhelminthes</taxon>
        <taxon>Trematoda</taxon>
        <taxon>Digenea</taxon>
        <taxon>Strigeidida</taxon>
        <taxon>Schistosomatoidea</taxon>
        <taxon>Schistosomatidae</taxon>
        <taxon>Schistosoma</taxon>
    </lineage>
</organism>
<evidence type="ECO:0000313" key="1">
    <source>
        <dbReference type="EMBL" id="VDO70522.1"/>
    </source>
</evidence>
<keyword evidence="2" id="KW-1185">Reference proteome</keyword>